<evidence type="ECO:0000313" key="1">
    <source>
        <dbReference type="EMBL" id="CAH3124367.1"/>
    </source>
</evidence>
<gene>
    <name evidence="1" type="ORF">PMEA_00011234</name>
</gene>
<sequence length="58" mass="6905">MCCWIFYAANGRNKTLLLGRVRDYRKGNRYFYRSRRSLKDSRDAFDGLMLAVEVKILP</sequence>
<organism evidence="1 2">
    <name type="scientific">Pocillopora meandrina</name>
    <dbReference type="NCBI Taxonomy" id="46732"/>
    <lineage>
        <taxon>Eukaryota</taxon>
        <taxon>Metazoa</taxon>
        <taxon>Cnidaria</taxon>
        <taxon>Anthozoa</taxon>
        <taxon>Hexacorallia</taxon>
        <taxon>Scleractinia</taxon>
        <taxon>Astrocoeniina</taxon>
        <taxon>Pocilloporidae</taxon>
        <taxon>Pocillopora</taxon>
    </lineage>
</organism>
<dbReference type="Proteomes" id="UP001159428">
    <property type="component" value="Unassembled WGS sequence"/>
</dbReference>
<evidence type="ECO:0000313" key="2">
    <source>
        <dbReference type="Proteomes" id="UP001159428"/>
    </source>
</evidence>
<comment type="caution">
    <text evidence="1">The sequence shown here is derived from an EMBL/GenBank/DDBJ whole genome shotgun (WGS) entry which is preliminary data.</text>
</comment>
<accession>A0AAU9WS70</accession>
<reference evidence="1 2" key="1">
    <citation type="submission" date="2022-05" db="EMBL/GenBank/DDBJ databases">
        <authorList>
            <consortium name="Genoscope - CEA"/>
            <person name="William W."/>
        </authorList>
    </citation>
    <scope>NUCLEOTIDE SEQUENCE [LARGE SCALE GENOMIC DNA]</scope>
</reference>
<name>A0AAU9WS70_9CNID</name>
<protein>
    <submittedName>
        <fullName evidence="1">Uncharacterized protein</fullName>
    </submittedName>
</protein>
<proteinExistence type="predicted"/>
<dbReference type="EMBL" id="CALNXJ010000020">
    <property type="protein sequence ID" value="CAH3124367.1"/>
    <property type="molecule type" value="Genomic_DNA"/>
</dbReference>
<dbReference type="AlphaFoldDB" id="A0AAU9WS70"/>
<keyword evidence="2" id="KW-1185">Reference proteome</keyword>